<feature type="transmembrane region" description="Helical" evidence="1">
    <location>
        <begin position="35"/>
        <end position="57"/>
    </location>
</feature>
<dbReference type="Gene3D" id="3.40.109.10">
    <property type="entry name" value="NADH Oxidase"/>
    <property type="match status" value="2"/>
</dbReference>
<evidence type="ECO:0000259" key="2">
    <source>
        <dbReference type="Pfam" id="PF00881"/>
    </source>
</evidence>
<feature type="domain" description="Nitroreductase" evidence="2">
    <location>
        <begin position="230"/>
        <end position="379"/>
    </location>
</feature>
<feature type="transmembrane region" description="Helical" evidence="1">
    <location>
        <begin position="69"/>
        <end position="90"/>
    </location>
</feature>
<dbReference type="SUPFAM" id="SSF55469">
    <property type="entry name" value="FMN-dependent nitroreductase-like"/>
    <property type="match status" value="2"/>
</dbReference>
<keyword evidence="1" id="KW-0472">Membrane</keyword>
<dbReference type="InterPro" id="IPR052544">
    <property type="entry name" value="Bacteriocin_Proc_Enz"/>
</dbReference>
<dbReference type="RefSeq" id="WP_173119645.1">
    <property type="nucleotide sequence ID" value="NZ_JABRWJ010000001.1"/>
</dbReference>
<proteinExistence type="predicted"/>
<dbReference type="InterPro" id="IPR029479">
    <property type="entry name" value="Nitroreductase"/>
</dbReference>
<keyword evidence="4" id="KW-1185">Reference proteome</keyword>
<keyword evidence="1" id="KW-1133">Transmembrane helix</keyword>
<dbReference type="CDD" id="cd02142">
    <property type="entry name" value="McbC_SagB-like_oxidoreductase"/>
    <property type="match status" value="1"/>
</dbReference>
<dbReference type="NCBIfam" id="TIGR03605">
    <property type="entry name" value="antibiot_sagB"/>
    <property type="match status" value="1"/>
</dbReference>
<comment type="caution">
    <text evidence="3">The sequence shown here is derived from an EMBL/GenBank/DDBJ whole genome shotgun (WGS) entry which is preliminary data.</text>
</comment>
<sequence length="626" mass="65748">MPKLVWVALPLLAALVWLTVQWLRRRPPSRLALNIVSSLLLLAYVGTTASLGIFWVANQQLPVFDWHYLFGYATVLLVSLHLVFNLPLVWRWLRRPTATAPADAAVRATAPAPARRGALALAGAALAAGVAFVLGLRHGRSELRLDGPAGGGSAPAAAGDDALALVERFHAFSSHSRSGVLLRAPSVDWGDPPAPFKRYANAPQRPLPPPRAGTGAPFDVAALGTLLWHVAGVTAERGTLKLRASPSSGALFSTELYVVAHAVPGLDAGLWHYDAERHALERLAPAPPVDAALGAPGDTMLHGAAALVLASALFRRSGHKYRDRTYRYVLADLGHALENLVQAAAAFGLRADFVRRFDEAQAAATLGLDEAEEGVLALLALQDGVRPAPPPLAPSARPWRTPPLPAAQAERLGVTGALHRATSLRAAPAPAAAAADPPPGPARVPALRPAVLALIAQRRSVRRYAATPIAREVLVSVLNGLGAQAPWSAAVRIDVVVHAVGGLQPGAYRVDSATQRLQPRRVPAALREAARAAALDQDVIGDAAVVFVLSIERAAFAADPAGAARGYRHAFLEAGRIGERLYLEAQARGLGACAVGAFYDTEAAALVALDPAREWIVHFAALGVPA</sequence>
<feature type="transmembrane region" description="Helical" evidence="1">
    <location>
        <begin position="6"/>
        <end position="23"/>
    </location>
</feature>
<dbReference type="EMBL" id="JABRWJ010000001">
    <property type="protein sequence ID" value="NRF65524.1"/>
    <property type="molecule type" value="Genomic_DNA"/>
</dbReference>
<dbReference type="PANTHER" id="PTHR43745:SF2">
    <property type="entry name" value="NITROREDUCTASE MJ1384-RELATED"/>
    <property type="match status" value="1"/>
</dbReference>
<evidence type="ECO:0000313" key="3">
    <source>
        <dbReference type="EMBL" id="NRF65524.1"/>
    </source>
</evidence>
<keyword evidence="1" id="KW-0812">Transmembrane</keyword>
<protein>
    <submittedName>
        <fullName evidence="3">SagB family peptide dehydrogenase</fullName>
    </submittedName>
</protein>
<dbReference type="InterPro" id="IPR020051">
    <property type="entry name" value="SagB-type_dehydrogenase"/>
</dbReference>
<feature type="domain" description="Nitroreductase" evidence="2">
    <location>
        <begin position="455"/>
        <end position="623"/>
    </location>
</feature>
<name>A0ABX2E974_9BURK</name>
<evidence type="ECO:0000256" key="1">
    <source>
        <dbReference type="SAM" id="Phobius"/>
    </source>
</evidence>
<dbReference type="PANTHER" id="PTHR43745">
    <property type="entry name" value="NITROREDUCTASE MJ1384-RELATED"/>
    <property type="match status" value="1"/>
</dbReference>
<evidence type="ECO:0000313" key="4">
    <source>
        <dbReference type="Proteomes" id="UP000737171"/>
    </source>
</evidence>
<dbReference type="InterPro" id="IPR000415">
    <property type="entry name" value="Nitroreductase-like"/>
</dbReference>
<feature type="transmembrane region" description="Helical" evidence="1">
    <location>
        <begin position="117"/>
        <end position="136"/>
    </location>
</feature>
<accession>A0ABX2E974</accession>
<dbReference type="Pfam" id="PF00881">
    <property type="entry name" value="Nitroreductase"/>
    <property type="match status" value="2"/>
</dbReference>
<gene>
    <name evidence="3" type="ORF">HLB44_00870</name>
</gene>
<dbReference type="Proteomes" id="UP000737171">
    <property type="component" value="Unassembled WGS sequence"/>
</dbReference>
<reference evidence="3 4" key="1">
    <citation type="submission" date="2020-05" db="EMBL/GenBank/DDBJ databases">
        <title>Aquincola sp. isolate from soil.</title>
        <authorList>
            <person name="Han J."/>
            <person name="Kim D.-U."/>
        </authorList>
    </citation>
    <scope>NUCLEOTIDE SEQUENCE [LARGE SCALE GENOMIC DNA]</scope>
    <source>
        <strain evidence="3 4">S2</strain>
    </source>
</reference>
<organism evidence="3 4">
    <name type="scientific">Pseudaquabacterium terrae</name>
    <dbReference type="NCBI Taxonomy" id="2732868"/>
    <lineage>
        <taxon>Bacteria</taxon>
        <taxon>Pseudomonadati</taxon>
        <taxon>Pseudomonadota</taxon>
        <taxon>Betaproteobacteria</taxon>
        <taxon>Burkholderiales</taxon>
        <taxon>Sphaerotilaceae</taxon>
        <taxon>Pseudaquabacterium</taxon>
    </lineage>
</organism>